<feature type="transmembrane region" description="Helical" evidence="9">
    <location>
        <begin position="460"/>
        <end position="479"/>
    </location>
</feature>
<name>A0A4R1KCV9_9BACT</name>
<feature type="domain" description="CN hydrolase" evidence="10">
    <location>
        <begin position="214"/>
        <end position="454"/>
    </location>
</feature>
<dbReference type="Gene3D" id="3.60.110.10">
    <property type="entry name" value="Carbon-nitrogen hydrolase"/>
    <property type="match status" value="1"/>
</dbReference>
<comment type="function">
    <text evidence="9">Catalyzes the phospholipid dependent N-acylation of the N-terminal cysteine of apolipoprotein, the last step in lipoprotein maturation.</text>
</comment>
<dbReference type="InterPro" id="IPR036526">
    <property type="entry name" value="C-N_Hydrolase_sf"/>
</dbReference>
<keyword evidence="4 9" id="KW-0808">Transferase</keyword>
<keyword evidence="12" id="KW-1185">Reference proteome</keyword>
<feature type="transmembrane region" description="Helical" evidence="9">
    <location>
        <begin position="112"/>
        <end position="137"/>
    </location>
</feature>
<keyword evidence="6 9" id="KW-1133">Transmembrane helix</keyword>
<comment type="subcellular location">
    <subcellularLocation>
        <location evidence="1 9">Cell membrane</location>
        <topology evidence="1 9">Multi-pass membrane protein</topology>
    </subcellularLocation>
</comment>
<organism evidence="11 12">
    <name type="scientific">Seleniivibrio woodruffii</name>
    <dbReference type="NCBI Taxonomy" id="1078050"/>
    <lineage>
        <taxon>Bacteria</taxon>
        <taxon>Pseudomonadati</taxon>
        <taxon>Deferribacterota</taxon>
        <taxon>Deferribacteres</taxon>
        <taxon>Deferribacterales</taxon>
        <taxon>Geovibrionaceae</taxon>
        <taxon>Seleniivibrio</taxon>
    </lineage>
</organism>
<dbReference type="OrthoDB" id="9804277at2"/>
<evidence type="ECO:0000256" key="3">
    <source>
        <dbReference type="ARBA" id="ARBA00022475"/>
    </source>
</evidence>
<feature type="transmembrane region" description="Helical" evidence="9">
    <location>
        <begin position="157"/>
        <end position="174"/>
    </location>
</feature>
<keyword evidence="5 9" id="KW-0812">Transmembrane</keyword>
<feature type="transmembrane region" description="Helical" evidence="9">
    <location>
        <begin position="49"/>
        <end position="68"/>
    </location>
</feature>
<keyword evidence="11" id="KW-0449">Lipoprotein</keyword>
<dbReference type="InterPro" id="IPR004563">
    <property type="entry name" value="Apolipo_AcylTrfase"/>
</dbReference>
<dbReference type="Pfam" id="PF20154">
    <property type="entry name" value="LNT_N"/>
    <property type="match status" value="1"/>
</dbReference>
<feature type="transmembrane region" description="Helical" evidence="9">
    <location>
        <begin position="181"/>
        <end position="198"/>
    </location>
</feature>
<dbReference type="InterPro" id="IPR045378">
    <property type="entry name" value="LNT_N"/>
</dbReference>
<keyword evidence="3 9" id="KW-1003">Cell membrane</keyword>
<dbReference type="RefSeq" id="WP_132871401.1">
    <property type="nucleotide sequence ID" value="NZ_SMGG01000003.1"/>
</dbReference>
<dbReference type="CDD" id="cd07571">
    <property type="entry name" value="ALP_N-acyl_transferase"/>
    <property type="match status" value="1"/>
</dbReference>
<dbReference type="Pfam" id="PF00795">
    <property type="entry name" value="CN_hydrolase"/>
    <property type="match status" value="1"/>
</dbReference>
<feature type="transmembrane region" description="Helical" evidence="9">
    <location>
        <begin position="80"/>
        <end position="105"/>
    </location>
</feature>
<evidence type="ECO:0000256" key="1">
    <source>
        <dbReference type="ARBA" id="ARBA00004651"/>
    </source>
</evidence>
<evidence type="ECO:0000256" key="5">
    <source>
        <dbReference type="ARBA" id="ARBA00022692"/>
    </source>
</evidence>
<comment type="pathway">
    <text evidence="9">Protein modification; lipoprotein biosynthesis (N-acyl transfer).</text>
</comment>
<dbReference type="NCBIfam" id="TIGR00546">
    <property type="entry name" value="lnt"/>
    <property type="match status" value="1"/>
</dbReference>
<sequence>MKKLLIPYLLAAVSAFLLTLASPGIDLWFLAYFALVPVLIGASGNRRPWLVFFTFAFLYYSYNLRWVETSVSYFGGAPSVVGYLLVGVFSAVLALFWAGFGWIYARRPSASILAATVIVALEVLRANVFTGFPWLYLGHTQTSFLPAFQAADLGGEYLITLVVAYFNLALAAFVRDRNTNSISIAFVLVVAVFSYGFLAKGREYNHEILKTRIIQPAYKQTDKWNKDKEAEVILQVSEMIRNSAPQNYDLLVLPESVYPNMMNRDFAGYRLMSIVSEITPVLAGVIRNNGKVEDREYFNSVYLFDGKDVQTYDKRKLVPFGEYFPMGSLFKPIDYYFFKGAEDFSAGREPTVFSHEKIKAAPMVCYESAYSNLVRPQIDAGANMIAVVTNDSWFGDTQGPYQHMAVDIMRAVEYRRSVVRAAQTGVSACIDPDGTIQAELGLNKAGYLDCEVKTVTAKSIFSVTGYLWLVLLIAGIFIYERRQRLIK</sequence>
<dbReference type="GO" id="GO:0042158">
    <property type="term" value="P:lipoprotein biosynthetic process"/>
    <property type="evidence" value="ECO:0007669"/>
    <property type="project" value="UniProtKB-UniRule"/>
</dbReference>
<comment type="catalytic activity">
    <reaction evidence="9">
        <text>N-terminal S-1,2-diacyl-sn-glyceryl-L-cysteinyl-[lipoprotein] + a glycerophospholipid = N-acyl-S-1,2-diacyl-sn-glyceryl-L-cysteinyl-[lipoprotein] + a 2-acyl-sn-glycero-3-phospholipid + H(+)</text>
        <dbReference type="Rhea" id="RHEA:48228"/>
        <dbReference type="Rhea" id="RHEA-COMP:14681"/>
        <dbReference type="Rhea" id="RHEA-COMP:14684"/>
        <dbReference type="ChEBI" id="CHEBI:15378"/>
        <dbReference type="ChEBI" id="CHEBI:136912"/>
        <dbReference type="ChEBI" id="CHEBI:140656"/>
        <dbReference type="ChEBI" id="CHEBI:140657"/>
        <dbReference type="ChEBI" id="CHEBI:140660"/>
        <dbReference type="EC" id="2.3.1.269"/>
    </reaction>
</comment>
<evidence type="ECO:0000256" key="7">
    <source>
        <dbReference type="ARBA" id="ARBA00023136"/>
    </source>
</evidence>
<evidence type="ECO:0000256" key="6">
    <source>
        <dbReference type="ARBA" id="ARBA00022989"/>
    </source>
</evidence>
<keyword evidence="7 9" id="KW-0472">Membrane</keyword>
<dbReference type="HAMAP" id="MF_01148">
    <property type="entry name" value="Lnt"/>
    <property type="match status" value="1"/>
</dbReference>
<dbReference type="SUPFAM" id="SSF56317">
    <property type="entry name" value="Carbon-nitrogen hydrolase"/>
    <property type="match status" value="1"/>
</dbReference>
<dbReference type="UniPathway" id="UPA00666"/>
<reference evidence="11 12" key="1">
    <citation type="submission" date="2019-03" db="EMBL/GenBank/DDBJ databases">
        <title>Genomic Encyclopedia of Type Strains, Phase IV (KMG-IV): sequencing the most valuable type-strain genomes for metagenomic binning, comparative biology and taxonomic classification.</title>
        <authorList>
            <person name="Goeker M."/>
        </authorList>
    </citation>
    <scope>NUCLEOTIDE SEQUENCE [LARGE SCALE GENOMIC DNA]</scope>
    <source>
        <strain evidence="11 12">DSM 24984</strain>
    </source>
</reference>
<accession>A0A4R1KCV9</accession>
<dbReference type="PANTHER" id="PTHR38686:SF1">
    <property type="entry name" value="APOLIPOPROTEIN N-ACYLTRANSFERASE"/>
    <property type="match status" value="1"/>
</dbReference>
<dbReference type="PANTHER" id="PTHR38686">
    <property type="entry name" value="APOLIPOPROTEIN N-ACYLTRANSFERASE"/>
    <property type="match status" value="1"/>
</dbReference>
<comment type="caution">
    <text evidence="11">The sequence shown here is derived from an EMBL/GenBank/DDBJ whole genome shotgun (WGS) entry which is preliminary data.</text>
</comment>
<feature type="transmembrane region" description="Helical" evidence="9">
    <location>
        <begin position="25"/>
        <end position="42"/>
    </location>
</feature>
<keyword evidence="8 9" id="KW-0012">Acyltransferase</keyword>
<dbReference type="PROSITE" id="PS50263">
    <property type="entry name" value="CN_HYDROLASE"/>
    <property type="match status" value="1"/>
</dbReference>
<evidence type="ECO:0000259" key="10">
    <source>
        <dbReference type="PROSITE" id="PS50263"/>
    </source>
</evidence>
<comment type="similarity">
    <text evidence="2 9">Belongs to the CN hydrolase family. Apolipoprotein N-acyltransferase subfamily.</text>
</comment>
<evidence type="ECO:0000256" key="4">
    <source>
        <dbReference type="ARBA" id="ARBA00022679"/>
    </source>
</evidence>
<dbReference type="GO" id="GO:0016410">
    <property type="term" value="F:N-acyltransferase activity"/>
    <property type="evidence" value="ECO:0007669"/>
    <property type="project" value="UniProtKB-UniRule"/>
</dbReference>
<evidence type="ECO:0000313" key="12">
    <source>
        <dbReference type="Proteomes" id="UP000294614"/>
    </source>
</evidence>
<dbReference type="Proteomes" id="UP000294614">
    <property type="component" value="Unassembled WGS sequence"/>
</dbReference>
<evidence type="ECO:0000256" key="8">
    <source>
        <dbReference type="ARBA" id="ARBA00023315"/>
    </source>
</evidence>
<protein>
    <recommendedName>
        <fullName evidence="9">Apolipoprotein N-acyltransferase</fullName>
        <shortName evidence="9">ALP N-acyltransferase</shortName>
        <ecNumber evidence="9">2.3.1.269</ecNumber>
    </recommendedName>
</protein>
<evidence type="ECO:0000256" key="2">
    <source>
        <dbReference type="ARBA" id="ARBA00010065"/>
    </source>
</evidence>
<dbReference type="EMBL" id="SMGG01000003">
    <property type="protein sequence ID" value="TCK61813.1"/>
    <property type="molecule type" value="Genomic_DNA"/>
</dbReference>
<dbReference type="GO" id="GO:0005886">
    <property type="term" value="C:plasma membrane"/>
    <property type="evidence" value="ECO:0007669"/>
    <property type="project" value="UniProtKB-SubCell"/>
</dbReference>
<evidence type="ECO:0000313" key="11">
    <source>
        <dbReference type="EMBL" id="TCK61813.1"/>
    </source>
</evidence>
<proteinExistence type="inferred from homology"/>
<dbReference type="EC" id="2.3.1.269" evidence="9"/>
<dbReference type="InterPro" id="IPR003010">
    <property type="entry name" value="C-N_Hydrolase"/>
</dbReference>
<dbReference type="AlphaFoldDB" id="A0A4R1KCV9"/>
<evidence type="ECO:0000256" key="9">
    <source>
        <dbReference type="HAMAP-Rule" id="MF_01148"/>
    </source>
</evidence>
<gene>
    <name evidence="9" type="primary">lnt</name>
    <name evidence="11" type="ORF">C8D98_0319</name>
</gene>